<dbReference type="GO" id="GO:0006506">
    <property type="term" value="P:GPI anchor biosynthetic process"/>
    <property type="evidence" value="ECO:0007669"/>
    <property type="project" value="TreeGrafter"/>
</dbReference>
<dbReference type="Pfam" id="PF03372">
    <property type="entry name" value="Exo_endo_phos"/>
    <property type="match status" value="1"/>
</dbReference>
<dbReference type="Proteomes" id="UP000245880">
    <property type="component" value="Unassembled WGS sequence"/>
</dbReference>
<keyword evidence="2" id="KW-0540">Nuclease</keyword>
<dbReference type="SUPFAM" id="SSF56219">
    <property type="entry name" value="DNase I-like"/>
    <property type="match status" value="1"/>
</dbReference>
<evidence type="ECO:0000313" key="2">
    <source>
        <dbReference type="EMBL" id="PWJ58050.1"/>
    </source>
</evidence>
<dbReference type="GO" id="GO:0004527">
    <property type="term" value="F:exonuclease activity"/>
    <property type="evidence" value="ECO:0007669"/>
    <property type="project" value="UniProtKB-KW"/>
</dbReference>
<dbReference type="PANTHER" id="PTHR14859:SF15">
    <property type="entry name" value="ENDONUCLEASE_EXONUCLEASE_PHOSPHATASE DOMAIN-CONTAINING PROTEIN"/>
    <property type="match status" value="1"/>
</dbReference>
<keyword evidence="2" id="KW-0255">Endonuclease</keyword>
<keyword evidence="2" id="KW-0378">Hydrolase</keyword>
<dbReference type="Gene3D" id="3.60.10.10">
    <property type="entry name" value="Endonuclease/exonuclease/phosphatase"/>
    <property type="match status" value="1"/>
</dbReference>
<proteinExistence type="predicted"/>
<dbReference type="AlphaFoldDB" id="A0A316AMN3"/>
<feature type="domain" description="Endonuclease/exonuclease/phosphatase" evidence="1">
    <location>
        <begin position="33"/>
        <end position="255"/>
    </location>
</feature>
<dbReference type="GO" id="GO:0016020">
    <property type="term" value="C:membrane"/>
    <property type="evidence" value="ECO:0007669"/>
    <property type="project" value="GOC"/>
</dbReference>
<dbReference type="PANTHER" id="PTHR14859">
    <property type="entry name" value="CALCOFLUOR WHITE HYPERSENSITIVE PROTEIN PRECURSOR"/>
    <property type="match status" value="1"/>
</dbReference>
<evidence type="ECO:0000259" key="1">
    <source>
        <dbReference type="Pfam" id="PF03372"/>
    </source>
</evidence>
<name>A0A316AMN3_9BACT</name>
<comment type="caution">
    <text evidence="2">The sequence shown here is derived from an EMBL/GenBank/DDBJ whole genome shotgun (WGS) entry which is preliminary data.</text>
</comment>
<dbReference type="InterPro" id="IPR005135">
    <property type="entry name" value="Endo/exonuclease/phosphatase"/>
</dbReference>
<dbReference type="RefSeq" id="WP_109674638.1">
    <property type="nucleotide sequence ID" value="NZ_QGDT01000005.1"/>
</dbReference>
<dbReference type="GO" id="GO:0004519">
    <property type="term" value="F:endonuclease activity"/>
    <property type="evidence" value="ECO:0007669"/>
    <property type="project" value="UniProtKB-KW"/>
</dbReference>
<organism evidence="2 3">
    <name type="scientific">Dyadobacter jejuensis</name>
    <dbReference type="NCBI Taxonomy" id="1082580"/>
    <lineage>
        <taxon>Bacteria</taxon>
        <taxon>Pseudomonadati</taxon>
        <taxon>Bacteroidota</taxon>
        <taxon>Cytophagia</taxon>
        <taxon>Cytophagales</taxon>
        <taxon>Spirosomataceae</taxon>
        <taxon>Dyadobacter</taxon>
    </lineage>
</organism>
<reference evidence="2 3" key="1">
    <citation type="submission" date="2018-03" db="EMBL/GenBank/DDBJ databases">
        <title>Genomic Encyclopedia of Archaeal and Bacterial Type Strains, Phase II (KMG-II): from individual species to whole genera.</title>
        <authorList>
            <person name="Goeker M."/>
        </authorList>
    </citation>
    <scope>NUCLEOTIDE SEQUENCE [LARGE SCALE GENOMIC DNA]</scope>
    <source>
        <strain evidence="2 3">DSM 100346</strain>
    </source>
</reference>
<accession>A0A316AMN3</accession>
<protein>
    <submittedName>
        <fullName evidence="2">Endonuclease/exonuclease/phosphatase family metal-dependent hydrolase</fullName>
    </submittedName>
</protein>
<dbReference type="OrthoDB" id="5447300at2"/>
<evidence type="ECO:0000313" key="3">
    <source>
        <dbReference type="Proteomes" id="UP000245880"/>
    </source>
</evidence>
<dbReference type="EMBL" id="QGDT01000005">
    <property type="protein sequence ID" value="PWJ58050.1"/>
    <property type="molecule type" value="Genomic_DNA"/>
</dbReference>
<dbReference type="InterPro" id="IPR051916">
    <property type="entry name" value="GPI-anchor_lipid_remodeler"/>
</dbReference>
<dbReference type="InterPro" id="IPR036691">
    <property type="entry name" value="Endo/exonu/phosph_ase_sf"/>
</dbReference>
<keyword evidence="3" id="KW-1185">Reference proteome</keyword>
<sequence length="266" mass="29782">MKKVIPIIFLFLFFAGNLFVLANAKPKKRIKAMAYNVHHCNPPTAGELIDVGAIARVINDHKPDFVALQEIDVNTIRSGKGRNQAQELAQLTGMFYFFSKAIDHQGGDYGVAVLSRYPIIDSMRIALPILPDQPEELRAVAAITVALSKKRNFVFASTHLGLREPNRLIQVDKIIANLTTLDTPTVIAGDFNAYPESPVIAKMDQYFTRSCTVNCQYTIPVINPKSTIDYIFYKSAKPIKVRSHQVIDEQYASDHLPVFAEFEITL</sequence>
<gene>
    <name evidence="2" type="ORF">CLV98_105232</name>
</gene>
<keyword evidence="2" id="KW-0269">Exonuclease</keyword>